<protein>
    <submittedName>
        <fullName evidence="2">CHAT domain-containing protein</fullName>
    </submittedName>
</protein>
<evidence type="ECO:0000313" key="2">
    <source>
        <dbReference type="EMBL" id="NHC16353.1"/>
    </source>
</evidence>
<evidence type="ECO:0000259" key="1">
    <source>
        <dbReference type="Pfam" id="PF12770"/>
    </source>
</evidence>
<name>A0ABX0H4L5_9ACTN</name>
<dbReference type="InterPro" id="IPR024983">
    <property type="entry name" value="CHAT_dom"/>
</dbReference>
<reference evidence="2 3" key="1">
    <citation type="submission" date="2020-03" db="EMBL/GenBank/DDBJ databases">
        <title>Two novel Motilibacter sp.</title>
        <authorList>
            <person name="Liu S."/>
        </authorList>
    </citation>
    <scope>NUCLEOTIDE SEQUENCE [LARGE SCALE GENOMIC DNA]</scope>
    <source>
        <strain evidence="2 3">E257</strain>
    </source>
</reference>
<dbReference type="EMBL" id="JAANNP010000141">
    <property type="protein sequence ID" value="NHC16353.1"/>
    <property type="molecule type" value="Genomic_DNA"/>
</dbReference>
<organism evidence="2 3">
    <name type="scientific">Motilibacter deserti</name>
    <dbReference type="NCBI Taxonomy" id="2714956"/>
    <lineage>
        <taxon>Bacteria</taxon>
        <taxon>Bacillati</taxon>
        <taxon>Actinomycetota</taxon>
        <taxon>Actinomycetes</taxon>
        <taxon>Motilibacterales</taxon>
        <taxon>Motilibacteraceae</taxon>
        <taxon>Motilibacter</taxon>
    </lineage>
</organism>
<dbReference type="Proteomes" id="UP000800981">
    <property type="component" value="Unassembled WGS sequence"/>
</dbReference>
<keyword evidence="3" id="KW-1185">Reference proteome</keyword>
<sequence length="627" mass="64511">YTEYADATGDLRLLPEAMSAARRAADELAGSGVPLMHAEALLRVARLDLLAGRGTTAAEAAAAAERSFRRQRRPGWAATAAAVGAAALLAQGRLDMSGLRRARRAAGTLERLGLLGAAVDAHLVAGRGAELLGRDVWAVKSYGRAQAASAEGSVLLRLRGRVAAAREARLLGDSRKTLQACRSGLNDLAVHRAALASPELRALASGHGTELGALGLEALVNAGSPLRVFDWLERTRAAALLSVEPAWGEGIAEELAALRALPAEPGLAPDAGAEEAESRRAAIEARVRRLSWVREATPSTPGQRVLPAQLRSLLGDRVLVELGSLDGELLAVVVSARRARVVRLGPLAPVAAELEGLLFSLRSLTRPLPTAAARAVRALAESGLDALRAALLGPLHLAADAELVVVPVGVLQRAPWSALHPGPVAVAPSASFWARTCQAGPPPAGVALVAGPGLGSATAEVRALAELHAEAVVLEPPHSGVDAVADALRGAGLAHLACHGRVRADNPMFSALCLSAGSLTVHELELRALAPRRIVLAACDAGADTAYAGDEMLGFVSSMLARGTSGIVASVSLVPDAAALPLMCALHEELLSGSTMARALHAARARLDLDAPGSFVNWCVFTAFGGG</sequence>
<feature type="domain" description="CHAT" evidence="1">
    <location>
        <begin position="377"/>
        <end position="625"/>
    </location>
</feature>
<gene>
    <name evidence="2" type="ORF">G9H71_21440</name>
</gene>
<dbReference type="Pfam" id="PF12770">
    <property type="entry name" value="CHAT"/>
    <property type="match status" value="1"/>
</dbReference>
<comment type="caution">
    <text evidence="2">The sequence shown here is derived from an EMBL/GenBank/DDBJ whole genome shotgun (WGS) entry which is preliminary data.</text>
</comment>
<evidence type="ECO:0000313" key="3">
    <source>
        <dbReference type="Proteomes" id="UP000800981"/>
    </source>
</evidence>
<proteinExistence type="predicted"/>
<dbReference type="RefSeq" id="WP_166284802.1">
    <property type="nucleotide sequence ID" value="NZ_JAANNP010000141.1"/>
</dbReference>
<accession>A0ABX0H4L5</accession>
<feature type="non-terminal residue" evidence="2">
    <location>
        <position position="1"/>
    </location>
</feature>